<dbReference type="PANTHER" id="PTHR31589">
    <property type="entry name" value="PROTEIN, PUTATIVE (DUF239)-RELATED-RELATED"/>
    <property type="match status" value="1"/>
</dbReference>
<feature type="domain" description="Neprosin PEP catalytic" evidence="1">
    <location>
        <begin position="1"/>
        <end position="216"/>
    </location>
</feature>
<evidence type="ECO:0000259" key="1">
    <source>
        <dbReference type="PROSITE" id="PS52045"/>
    </source>
</evidence>
<dbReference type="AlphaFoldDB" id="A0A0D9XQR6"/>
<dbReference type="STRING" id="77586.A0A0D9XQR6"/>
<name>A0A0D9XQR6_9ORYZ</name>
<dbReference type="Proteomes" id="UP000032180">
    <property type="component" value="Chromosome 11"/>
</dbReference>
<evidence type="ECO:0000313" key="3">
    <source>
        <dbReference type="Proteomes" id="UP000032180"/>
    </source>
</evidence>
<reference evidence="3" key="2">
    <citation type="submission" date="2013-12" db="EMBL/GenBank/DDBJ databases">
        <authorList>
            <person name="Yu Y."/>
            <person name="Lee S."/>
            <person name="de Baynast K."/>
            <person name="Wissotski M."/>
            <person name="Liu L."/>
            <person name="Talag J."/>
            <person name="Goicoechea J."/>
            <person name="Angelova A."/>
            <person name="Jetty R."/>
            <person name="Kudrna D."/>
            <person name="Golser W."/>
            <person name="Rivera L."/>
            <person name="Zhang J."/>
            <person name="Wing R."/>
        </authorList>
    </citation>
    <scope>NUCLEOTIDE SEQUENCE</scope>
</reference>
<dbReference type="Pfam" id="PF03080">
    <property type="entry name" value="Neprosin"/>
    <property type="match status" value="1"/>
</dbReference>
<dbReference type="eggNOG" id="ENOG502RRR2">
    <property type="taxonomic scope" value="Eukaryota"/>
</dbReference>
<evidence type="ECO:0000313" key="2">
    <source>
        <dbReference type="EnsemblPlants" id="LPERR11G07190.1"/>
    </source>
</evidence>
<dbReference type="PANTHER" id="PTHR31589:SF244">
    <property type="entry name" value="OS06G0670633 PROTEIN"/>
    <property type="match status" value="1"/>
</dbReference>
<proteinExistence type="predicted"/>
<dbReference type="InterPro" id="IPR004314">
    <property type="entry name" value="Neprosin"/>
</dbReference>
<organism evidence="2 3">
    <name type="scientific">Leersia perrieri</name>
    <dbReference type="NCBI Taxonomy" id="77586"/>
    <lineage>
        <taxon>Eukaryota</taxon>
        <taxon>Viridiplantae</taxon>
        <taxon>Streptophyta</taxon>
        <taxon>Embryophyta</taxon>
        <taxon>Tracheophyta</taxon>
        <taxon>Spermatophyta</taxon>
        <taxon>Magnoliopsida</taxon>
        <taxon>Liliopsida</taxon>
        <taxon>Poales</taxon>
        <taxon>Poaceae</taxon>
        <taxon>BOP clade</taxon>
        <taxon>Oryzoideae</taxon>
        <taxon>Oryzeae</taxon>
        <taxon>Oryzinae</taxon>
        <taxon>Leersia</taxon>
    </lineage>
</organism>
<dbReference type="HOGENOM" id="CLU_030538_4_1_1"/>
<dbReference type="EnsemblPlants" id="LPERR11G07190.1">
    <property type="protein sequence ID" value="LPERR11G07190.1"/>
    <property type="gene ID" value="LPERR11G07190"/>
</dbReference>
<keyword evidence="3" id="KW-1185">Reference proteome</keyword>
<dbReference type="Gramene" id="LPERR11G07190.1">
    <property type="protein sequence ID" value="LPERR11G07190.1"/>
    <property type="gene ID" value="LPERR11G07190"/>
</dbReference>
<reference evidence="2" key="3">
    <citation type="submission" date="2015-04" db="UniProtKB">
        <authorList>
            <consortium name="EnsemblPlants"/>
        </authorList>
    </citation>
    <scope>IDENTIFICATION</scope>
</reference>
<dbReference type="PROSITE" id="PS52045">
    <property type="entry name" value="NEPROSIN_PEP_CD"/>
    <property type="match status" value="1"/>
</dbReference>
<dbReference type="InterPro" id="IPR053168">
    <property type="entry name" value="Glutamic_endopeptidase"/>
</dbReference>
<sequence length="217" mass="23869">MGWGARRHELARGAKISPRAENSLFSPYLLCGLAQVALVHHQSTVTISPLSQADGFKSTGCSNLDCTGFIPVNDYVITPGDTLDHSSGQTKISLKIFKSKDDGDWWLYFGHDINNLGRVGYWPTSLFKNLDHATTVALGGSTVSYRGDSSPPMGNSQWPKKGSASVQNIQFLDKDGQEYIPQFPVDIRDIVTHNKCYETSTFSDDMFYYGGPGDCTE</sequence>
<accession>A0A0D9XQR6</accession>
<reference evidence="2 3" key="1">
    <citation type="submission" date="2012-08" db="EMBL/GenBank/DDBJ databases">
        <title>Oryza genome evolution.</title>
        <authorList>
            <person name="Wing R.A."/>
        </authorList>
    </citation>
    <scope>NUCLEOTIDE SEQUENCE</scope>
</reference>
<protein>
    <recommendedName>
        <fullName evidence="1">Neprosin PEP catalytic domain-containing protein</fullName>
    </recommendedName>
</protein>